<dbReference type="EMBL" id="LAZR01001713">
    <property type="protein sequence ID" value="KKN40283.1"/>
    <property type="molecule type" value="Genomic_DNA"/>
</dbReference>
<evidence type="ECO:0000313" key="1">
    <source>
        <dbReference type="EMBL" id="KKN40283.1"/>
    </source>
</evidence>
<proteinExistence type="predicted"/>
<sequence length="172" mass="20222">MAEGLRAYASMPAELAQEITDLAQEVCQYFHPDLYPDFHFEAVWTDRAISDDEARDRIQGFQYTLDRELARYTDAVIEGDEPVVPQVGAWISDVWPWKFDDDWREKHREWIVLYKEYASTPEGFKDLEGRRLLRVDLEALPFSLQRALVTRWERAWAAYDGKYSMEKGFSDG</sequence>
<reference evidence="1" key="1">
    <citation type="journal article" date="2015" name="Nature">
        <title>Complex archaea that bridge the gap between prokaryotes and eukaryotes.</title>
        <authorList>
            <person name="Spang A."/>
            <person name="Saw J.H."/>
            <person name="Jorgensen S.L."/>
            <person name="Zaremba-Niedzwiedzka K."/>
            <person name="Martijn J."/>
            <person name="Lind A.E."/>
            <person name="van Eijk R."/>
            <person name="Schleper C."/>
            <person name="Guy L."/>
            <person name="Ettema T.J."/>
        </authorList>
    </citation>
    <scope>NUCLEOTIDE SEQUENCE</scope>
</reference>
<organism evidence="1">
    <name type="scientific">marine sediment metagenome</name>
    <dbReference type="NCBI Taxonomy" id="412755"/>
    <lineage>
        <taxon>unclassified sequences</taxon>
        <taxon>metagenomes</taxon>
        <taxon>ecological metagenomes</taxon>
    </lineage>
</organism>
<name>A0A0F9TFS8_9ZZZZ</name>
<protein>
    <submittedName>
        <fullName evidence="1">Uncharacterized protein</fullName>
    </submittedName>
</protein>
<gene>
    <name evidence="1" type="ORF">LCGC14_0734930</name>
</gene>
<accession>A0A0F9TFS8</accession>
<dbReference type="AlphaFoldDB" id="A0A0F9TFS8"/>
<comment type="caution">
    <text evidence="1">The sequence shown here is derived from an EMBL/GenBank/DDBJ whole genome shotgun (WGS) entry which is preliminary data.</text>
</comment>